<reference evidence="1 2" key="1">
    <citation type="submission" date="2019-03" db="EMBL/GenBank/DDBJ databases">
        <title>Subsurface microbial communities from deep shales in Ohio and West Virginia, USA.</title>
        <authorList>
            <person name="Wrighton K."/>
        </authorList>
    </citation>
    <scope>NUCLEOTIDE SEQUENCE [LARGE SCALE GENOMIC DNA]</scope>
    <source>
        <strain evidence="1 2">DSMZ 11287</strain>
    </source>
</reference>
<dbReference type="AlphaFoldDB" id="A0A4R8GCR7"/>
<accession>A0A4R8GCR7</accession>
<proteinExistence type="predicted"/>
<gene>
    <name evidence="1" type="ORF">C7954_14614</name>
</gene>
<sequence length="128" mass="14823">MSKYVGKGRRGDTYGENYFGHKYRQGKAYCKACKYFKFEYYCDYYDGTAFYPTKKNKSCEGFVVDWETQYGKKLKQKNTDCSGCENLSLKGKKVRCEVASKKIAHINKAKYGHVKIPKWCPENIGGNQ</sequence>
<comment type="caution">
    <text evidence="1">The sequence shown here is derived from an EMBL/GenBank/DDBJ whole genome shotgun (WGS) entry which is preliminary data.</text>
</comment>
<dbReference type="Proteomes" id="UP000295472">
    <property type="component" value="Unassembled WGS sequence"/>
</dbReference>
<evidence type="ECO:0000313" key="1">
    <source>
        <dbReference type="EMBL" id="TDX36958.1"/>
    </source>
</evidence>
<evidence type="ECO:0000313" key="2">
    <source>
        <dbReference type="Proteomes" id="UP000295472"/>
    </source>
</evidence>
<protein>
    <submittedName>
        <fullName evidence="1">Uncharacterized protein</fullName>
    </submittedName>
</protein>
<dbReference type="EMBL" id="SOEF01000046">
    <property type="protein sequence ID" value="TDX36958.1"/>
    <property type="molecule type" value="Genomic_DNA"/>
</dbReference>
<name>A0A4R8GCR7_9FIRM</name>
<dbReference type="RefSeq" id="WP_134060151.1">
    <property type="nucleotide sequence ID" value="NZ_SOEF01000046.1"/>
</dbReference>
<organism evidence="1 2">
    <name type="scientific">Halanaerobium congolense</name>
    <dbReference type="NCBI Taxonomy" id="54121"/>
    <lineage>
        <taxon>Bacteria</taxon>
        <taxon>Bacillati</taxon>
        <taxon>Bacillota</taxon>
        <taxon>Clostridia</taxon>
        <taxon>Halanaerobiales</taxon>
        <taxon>Halanaerobiaceae</taxon>
        <taxon>Halanaerobium</taxon>
    </lineage>
</organism>
<dbReference type="GeneID" id="57013874"/>